<gene>
    <name evidence="3" type="ORF">KIW84_075812</name>
</gene>
<protein>
    <recommendedName>
        <fullName evidence="2">RRM domain-containing protein</fullName>
    </recommendedName>
</protein>
<dbReference type="SUPFAM" id="SSF54928">
    <property type="entry name" value="RNA-binding domain, RBD"/>
    <property type="match status" value="1"/>
</dbReference>
<keyword evidence="4" id="KW-1185">Reference proteome</keyword>
<dbReference type="InterPro" id="IPR036691">
    <property type="entry name" value="Endo/exonu/phosph_ase_sf"/>
</dbReference>
<dbReference type="Proteomes" id="UP001058974">
    <property type="component" value="Chromosome 7"/>
</dbReference>
<evidence type="ECO:0000256" key="1">
    <source>
        <dbReference type="PROSITE-ProRule" id="PRU00176"/>
    </source>
</evidence>
<accession>A0A9D5A000</accession>
<evidence type="ECO:0000313" key="4">
    <source>
        <dbReference type="Proteomes" id="UP001058974"/>
    </source>
</evidence>
<dbReference type="Gramene" id="Psat07G0581200-T1">
    <property type="protein sequence ID" value="KAI5390651.1"/>
    <property type="gene ID" value="KIW84_075812"/>
</dbReference>
<sequence length="1701" mass="192083">MREREERENKKLGLGKKNLGVSFHADATGEKLEEGEWIPINRRKGGFINKRWDNVRTGFGRRGEITSFFFSSIPDSYKARDLHEVFSRFGEVDEVVILMKKDIRGKRYGFVRFFNVSDSRRLACKLDNIFVENIKLQVNIPRFSRNSKLIASNRNQNRVSRTGWMEKSRDGGGEQRNGFSSRFADSFAKVVTGGNKEVIMAAVVRNNEGGSKELLGDSGKVIGCKEVTDVTKVVKKIDAVKRVDVIEGVMKSDAVKVTASRSEALEFNTVLDRDNPNLLKAYVGLVRMSGMAYSMQKKIQTEGYFDFSIKPLGPNLCIFEDVEEGAVEVFVDEGHNWWSKWFTSIARWKPGHVDDERLMWVRCIGIPCHAWTEEFFGVFVGLFGSFVRADFNTALRKVLDSARLLVRTRSRRWFNDMVQVKINGLVFDISVMEEMGRVVTESVDNGTINSSNEELSEGDYDSGAEGSDIHHMFEEDELILRENSEQPFGYRPAAIRSVTGAFSGEVRLQSRTVSRDGGTALDSVVKKSGGDGNCSNDSASVRSGTAINSVGGDGRRHIHMVSQVGGKSLVSGSKVCSSFGNCSNVNADSIIKETEQNVSFSSETVGSCVRVSIGSSSLVVGDKGIVGDTEENEIGESVSYSVDVVAGGRFALGSCEKVVQCVDSSRYGGHMLDSEATLSGTVRGLKLLVGGQSLEGFSVLRSGNRGSYSDGSETLSEFPISRLKLNSIKIAHGKNEGDGQYLSSFESVEESDSVEQVDVEEVNSGMAHNIWLRAKCLGLTGGGSERLQIEAIKVRELADKCVADVCFIQETKINAIDVIPLDSFWNDSLADWSSKWAVGRSGGILTLWKKNSFALVASFVGEGFLGIHVLWSGINLFLVNVYSSCFIEKKREFWERLVEFKSKFLEGLWCVGGDFNTVRVKAERKGISNYFNIKEAEDFEDFISSMDLVDVPMINKRFTWYNLDGSAWSGKASYILKEKLLAVKSKLKSWNKEVFGMLDLNVEKAVGALNSLDLVVADLVEDGIVDSLRSNREVATKEVWNTMLLRDNFLRQKARCNWIRLGDSNSKFFHSVMKGRFRRNNIVSLVTSRGRLEGVEDIKSEIFNHFKSRFTEPMEDRPTLDGLDFNVLSVEDRDLLEAPFQVDEIKEIVWLSDCDKSPGPDGFPLGFLKKCWNFVKDDVVNFVQEFYVRGVLPRSATASFPALIPKVDCPISIDEYRNHRRRLFWSMMLAKMKKRLSGWRGKHLSLGGKVTLLNSVINNLPIFLLSFFKALKCVLEDIIKIQRNFLWGDGGGSRKMCWVSWDKICLRTEEGGLGVKNVEWFNLSLMSKWGWRFLNDKHAIWFNLLQFRYGSGFQSLCDVVSKSVLSNYSLWWRDIQLVCGTPFGDHDWFCDSISYKLGRGNSFLAWKHCWLGNISLKLLFPRLFEVCSFPNALVINCGLWENEGWSWKVGVDSTLLVGELLEDWKELTEILKDVKPCMNEVDKLIWWRDVEGFSVRNAFKRLYSLNVVNHIGSDFRRCELKRLWKAIIPCKVKLFGWRWILGALPTRKELWHRGVILGVEGSFCPLCELEEEFVGHLFLKCCKVKTIWKEVFSWFGVDFDDLLGFSDIDTIVTGEDVLLFLSNSLDGRVKSSFFAFIWSLVCWSIWNARNNLVFKHSIWNVVEILLIIKSIGWDWISILSKGSIDINRDLWFANPASFIGL</sequence>
<dbReference type="PROSITE" id="PS50102">
    <property type="entry name" value="RRM"/>
    <property type="match status" value="1"/>
</dbReference>
<dbReference type="SMART" id="SM00360">
    <property type="entry name" value="RRM"/>
    <property type="match status" value="1"/>
</dbReference>
<comment type="caution">
    <text evidence="3">The sequence shown here is derived from an EMBL/GenBank/DDBJ whole genome shotgun (WGS) entry which is preliminary data.</text>
</comment>
<reference evidence="3 4" key="1">
    <citation type="journal article" date="2022" name="Nat. Genet.">
        <title>Improved pea reference genome and pan-genome highlight genomic features and evolutionary characteristics.</title>
        <authorList>
            <person name="Yang T."/>
            <person name="Liu R."/>
            <person name="Luo Y."/>
            <person name="Hu S."/>
            <person name="Wang D."/>
            <person name="Wang C."/>
            <person name="Pandey M.K."/>
            <person name="Ge S."/>
            <person name="Xu Q."/>
            <person name="Li N."/>
            <person name="Li G."/>
            <person name="Huang Y."/>
            <person name="Saxena R.K."/>
            <person name="Ji Y."/>
            <person name="Li M."/>
            <person name="Yan X."/>
            <person name="He Y."/>
            <person name="Liu Y."/>
            <person name="Wang X."/>
            <person name="Xiang C."/>
            <person name="Varshney R.K."/>
            <person name="Ding H."/>
            <person name="Gao S."/>
            <person name="Zong X."/>
        </authorList>
    </citation>
    <scope>NUCLEOTIDE SEQUENCE [LARGE SCALE GENOMIC DNA]</scope>
    <source>
        <strain evidence="3 4">cv. Zhongwan 6</strain>
    </source>
</reference>
<dbReference type="EMBL" id="JAMSHJ010000007">
    <property type="protein sequence ID" value="KAI5390651.1"/>
    <property type="molecule type" value="Genomic_DNA"/>
</dbReference>
<dbReference type="SUPFAM" id="SSF56219">
    <property type="entry name" value="DNase I-like"/>
    <property type="match status" value="1"/>
</dbReference>
<proteinExistence type="predicted"/>
<dbReference type="InterPro" id="IPR000504">
    <property type="entry name" value="RRM_dom"/>
</dbReference>
<dbReference type="Pfam" id="PF13966">
    <property type="entry name" value="zf-RVT"/>
    <property type="match status" value="1"/>
</dbReference>
<keyword evidence="1" id="KW-0694">RNA-binding</keyword>
<organism evidence="3 4">
    <name type="scientific">Pisum sativum</name>
    <name type="common">Garden pea</name>
    <name type="synonym">Lathyrus oleraceus</name>
    <dbReference type="NCBI Taxonomy" id="3888"/>
    <lineage>
        <taxon>Eukaryota</taxon>
        <taxon>Viridiplantae</taxon>
        <taxon>Streptophyta</taxon>
        <taxon>Embryophyta</taxon>
        <taxon>Tracheophyta</taxon>
        <taxon>Spermatophyta</taxon>
        <taxon>Magnoliopsida</taxon>
        <taxon>eudicotyledons</taxon>
        <taxon>Gunneridae</taxon>
        <taxon>Pentapetalae</taxon>
        <taxon>rosids</taxon>
        <taxon>fabids</taxon>
        <taxon>Fabales</taxon>
        <taxon>Fabaceae</taxon>
        <taxon>Papilionoideae</taxon>
        <taxon>50 kb inversion clade</taxon>
        <taxon>NPAAA clade</taxon>
        <taxon>Hologalegina</taxon>
        <taxon>IRL clade</taxon>
        <taxon>Fabeae</taxon>
        <taxon>Lathyrus</taxon>
    </lineage>
</organism>
<dbReference type="PANTHER" id="PTHR33116">
    <property type="entry name" value="REVERSE TRANSCRIPTASE ZINC-BINDING DOMAIN-CONTAINING PROTEIN-RELATED-RELATED"/>
    <property type="match status" value="1"/>
</dbReference>
<dbReference type="GO" id="GO:0003723">
    <property type="term" value="F:RNA binding"/>
    <property type="evidence" value="ECO:0007669"/>
    <property type="project" value="UniProtKB-UniRule"/>
</dbReference>
<dbReference type="CDD" id="cd00590">
    <property type="entry name" value="RRM_SF"/>
    <property type="match status" value="1"/>
</dbReference>
<dbReference type="InterPro" id="IPR026960">
    <property type="entry name" value="RVT-Znf"/>
</dbReference>
<dbReference type="PANTHER" id="PTHR33116:SF78">
    <property type="entry name" value="OS12G0587133 PROTEIN"/>
    <property type="match status" value="1"/>
</dbReference>
<name>A0A9D5A000_PEA</name>
<dbReference type="InterPro" id="IPR035979">
    <property type="entry name" value="RBD_domain_sf"/>
</dbReference>
<dbReference type="InterPro" id="IPR012677">
    <property type="entry name" value="Nucleotide-bd_a/b_plait_sf"/>
</dbReference>
<dbReference type="Gene3D" id="3.60.10.10">
    <property type="entry name" value="Endonuclease/exonuclease/phosphatase"/>
    <property type="match status" value="1"/>
</dbReference>
<feature type="domain" description="RRM" evidence="2">
    <location>
        <begin position="66"/>
        <end position="143"/>
    </location>
</feature>
<evidence type="ECO:0000259" key="2">
    <source>
        <dbReference type="PROSITE" id="PS50102"/>
    </source>
</evidence>
<dbReference type="Gene3D" id="3.30.70.330">
    <property type="match status" value="1"/>
</dbReference>
<evidence type="ECO:0000313" key="3">
    <source>
        <dbReference type="EMBL" id="KAI5390651.1"/>
    </source>
</evidence>
<dbReference type="Pfam" id="PF00076">
    <property type="entry name" value="RRM_1"/>
    <property type="match status" value="1"/>
</dbReference>